<comment type="caution">
    <text evidence="1">The sequence shown here is derived from an EMBL/GenBank/DDBJ whole genome shotgun (WGS) entry which is preliminary data.</text>
</comment>
<evidence type="ECO:0000313" key="2">
    <source>
        <dbReference type="Proteomes" id="UP001159428"/>
    </source>
</evidence>
<protein>
    <submittedName>
        <fullName evidence="1">Uncharacterized protein</fullName>
    </submittedName>
</protein>
<accession>A0AAU9WIT3</accession>
<sequence length="212" mass="23966">MPVNTDRTITANRPEIVIKDSVNSTSKLIDMTLPSDRNIALKDMEKKKNVAYETVVMPVLVGALGTIKKGMEENIKKASEAAPVTEIQKICMLGSARILRKPVWTHVEERSSNTLFADDYTEAGLLKQLSLGYKAIFGKEEVSQFFEQILGVKNKNRLDVRRRTQLSHGATWVYTRGDKSARLPSRNQISNDLFNKLLLKSPTRETLKIFRT</sequence>
<dbReference type="EMBL" id="CALNXJ010000014">
    <property type="protein sequence ID" value="CAH3114671.1"/>
    <property type="molecule type" value="Genomic_DNA"/>
</dbReference>
<gene>
    <name evidence="1" type="ORF">PMEA_00005575</name>
</gene>
<proteinExistence type="predicted"/>
<organism evidence="1 2">
    <name type="scientific">Pocillopora meandrina</name>
    <dbReference type="NCBI Taxonomy" id="46732"/>
    <lineage>
        <taxon>Eukaryota</taxon>
        <taxon>Metazoa</taxon>
        <taxon>Cnidaria</taxon>
        <taxon>Anthozoa</taxon>
        <taxon>Hexacorallia</taxon>
        <taxon>Scleractinia</taxon>
        <taxon>Astrocoeniina</taxon>
        <taxon>Pocilloporidae</taxon>
        <taxon>Pocillopora</taxon>
    </lineage>
</organism>
<reference evidence="1 2" key="1">
    <citation type="submission" date="2022-05" db="EMBL/GenBank/DDBJ databases">
        <authorList>
            <consortium name="Genoscope - CEA"/>
            <person name="William W."/>
        </authorList>
    </citation>
    <scope>NUCLEOTIDE SEQUENCE [LARGE SCALE GENOMIC DNA]</scope>
</reference>
<dbReference type="AlphaFoldDB" id="A0AAU9WIT3"/>
<name>A0AAU9WIT3_9CNID</name>
<dbReference type="Proteomes" id="UP001159428">
    <property type="component" value="Unassembled WGS sequence"/>
</dbReference>
<keyword evidence="2" id="KW-1185">Reference proteome</keyword>
<evidence type="ECO:0000313" key="1">
    <source>
        <dbReference type="EMBL" id="CAH3114671.1"/>
    </source>
</evidence>